<organism evidence="2 3">
    <name type="scientific">Inmirania thermothiophila</name>
    <dbReference type="NCBI Taxonomy" id="1750597"/>
    <lineage>
        <taxon>Bacteria</taxon>
        <taxon>Pseudomonadati</taxon>
        <taxon>Pseudomonadota</taxon>
        <taxon>Gammaproteobacteria</taxon>
        <taxon>Chromatiales</taxon>
        <taxon>Ectothiorhodospiraceae</taxon>
        <taxon>Inmirania</taxon>
    </lineage>
</organism>
<sequence length="179" mass="19009">MTTPAGAERRRRRYLGVALQRRLILVLAALEAVLVAAFLLWLRARLGGLAEALAFRAHPPPGPVAPLFLAEIARAAAGFVAANAAVLLAAAAVWERRVAALRRPLCRLLAAAGDLDLRPRPAGGGHEALELAQVWLAAERARHRRVRELVAGLAGAGAEDCARRLAEIEARVQGPPRSG</sequence>
<feature type="transmembrane region" description="Helical" evidence="1">
    <location>
        <begin position="21"/>
        <end position="42"/>
    </location>
</feature>
<gene>
    <name evidence="2" type="ORF">EDC57_0409</name>
</gene>
<feature type="transmembrane region" description="Helical" evidence="1">
    <location>
        <begin position="72"/>
        <end position="94"/>
    </location>
</feature>
<comment type="caution">
    <text evidence="2">The sequence shown here is derived from an EMBL/GenBank/DDBJ whole genome shotgun (WGS) entry which is preliminary data.</text>
</comment>
<reference evidence="2 3" key="1">
    <citation type="submission" date="2018-11" db="EMBL/GenBank/DDBJ databases">
        <title>Genomic Encyclopedia of Type Strains, Phase IV (KMG-IV): sequencing the most valuable type-strain genomes for metagenomic binning, comparative biology and taxonomic classification.</title>
        <authorList>
            <person name="Goeker M."/>
        </authorList>
    </citation>
    <scope>NUCLEOTIDE SEQUENCE [LARGE SCALE GENOMIC DNA]</scope>
    <source>
        <strain evidence="2 3">DSM 100275</strain>
    </source>
</reference>
<name>A0A3N1Y7L8_9GAMM</name>
<evidence type="ECO:0000313" key="3">
    <source>
        <dbReference type="Proteomes" id="UP000276634"/>
    </source>
</evidence>
<dbReference type="EMBL" id="RJVI01000001">
    <property type="protein sequence ID" value="ROR34511.1"/>
    <property type="molecule type" value="Genomic_DNA"/>
</dbReference>
<keyword evidence="1" id="KW-0812">Transmembrane</keyword>
<keyword evidence="1" id="KW-1133">Transmembrane helix</keyword>
<evidence type="ECO:0000256" key="1">
    <source>
        <dbReference type="SAM" id="Phobius"/>
    </source>
</evidence>
<dbReference type="Proteomes" id="UP000276634">
    <property type="component" value="Unassembled WGS sequence"/>
</dbReference>
<proteinExistence type="predicted"/>
<evidence type="ECO:0000313" key="2">
    <source>
        <dbReference type="EMBL" id="ROR34511.1"/>
    </source>
</evidence>
<keyword evidence="3" id="KW-1185">Reference proteome</keyword>
<protein>
    <submittedName>
        <fullName evidence="2">Uncharacterized protein</fullName>
    </submittedName>
</protein>
<keyword evidence="1" id="KW-0472">Membrane</keyword>
<dbReference type="AlphaFoldDB" id="A0A3N1Y7L8"/>
<accession>A0A3N1Y7L8</accession>